<dbReference type="AlphaFoldDB" id="A0A8H6IXP6"/>
<keyword evidence="1" id="KW-0732">Signal</keyword>
<accession>A0A8H6IXP6</accession>
<keyword evidence="3" id="KW-1185">Reference proteome</keyword>
<name>A0A8H6IXP6_9PEZI</name>
<feature type="chain" id="PRO_5034761005" description="WSC domain-containing protein" evidence="1">
    <location>
        <begin position="21"/>
        <end position="107"/>
    </location>
</feature>
<dbReference type="EMBL" id="WIGM01001245">
    <property type="protein sequence ID" value="KAF6802735.1"/>
    <property type="molecule type" value="Genomic_DNA"/>
</dbReference>
<dbReference type="Proteomes" id="UP000639643">
    <property type="component" value="Unassembled WGS sequence"/>
</dbReference>
<evidence type="ECO:0000313" key="3">
    <source>
        <dbReference type="Proteomes" id="UP000639643"/>
    </source>
</evidence>
<comment type="caution">
    <text evidence="2">The sequence shown here is derived from an EMBL/GenBank/DDBJ whole genome shotgun (WGS) entry which is preliminary data.</text>
</comment>
<proteinExistence type="predicted"/>
<feature type="signal peptide" evidence="1">
    <location>
        <begin position="1"/>
        <end position="20"/>
    </location>
</feature>
<reference evidence="2" key="1">
    <citation type="journal article" date="2020" name="Phytopathology">
        <title>Genome Sequence Resources of Colletotrichum truncatum, C. plurivorum, C. musicola, and C. sojae: Four Species Pathogenic to Soybean (Glycine max).</title>
        <authorList>
            <person name="Rogerio F."/>
            <person name="Boufleur T.R."/>
            <person name="Ciampi-Guillardi M."/>
            <person name="Sukno S.A."/>
            <person name="Thon M.R."/>
            <person name="Massola Junior N.S."/>
            <person name="Baroncelli R."/>
        </authorList>
    </citation>
    <scope>NUCLEOTIDE SEQUENCE</scope>
    <source>
        <strain evidence="2">LFN0074</strain>
    </source>
</reference>
<evidence type="ECO:0000313" key="2">
    <source>
        <dbReference type="EMBL" id="KAF6802735.1"/>
    </source>
</evidence>
<sequence length="107" mass="11324">MRLINCIAVLIADLAVGVSAQAQFALAGNTYYGCFQTTDSQFNLGVANQPVEPTYCQNYCQSQGSRFVAILFSGCFCSKPGVGDNNIIVNDPPGIDEAAVAKHGDDI</sequence>
<organism evidence="2 3">
    <name type="scientific">Colletotrichum musicola</name>
    <dbReference type="NCBI Taxonomy" id="2175873"/>
    <lineage>
        <taxon>Eukaryota</taxon>
        <taxon>Fungi</taxon>
        <taxon>Dikarya</taxon>
        <taxon>Ascomycota</taxon>
        <taxon>Pezizomycotina</taxon>
        <taxon>Sordariomycetes</taxon>
        <taxon>Hypocreomycetidae</taxon>
        <taxon>Glomerellales</taxon>
        <taxon>Glomerellaceae</taxon>
        <taxon>Colletotrichum</taxon>
        <taxon>Colletotrichum orchidearum species complex</taxon>
    </lineage>
</organism>
<protein>
    <recommendedName>
        <fullName evidence="4">WSC domain-containing protein</fullName>
    </recommendedName>
</protein>
<evidence type="ECO:0000256" key="1">
    <source>
        <dbReference type="SAM" id="SignalP"/>
    </source>
</evidence>
<gene>
    <name evidence="2" type="ORF">CMUS01_15275</name>
</gene>
<evidence type="ECO:0008006" key="4">
    <source>
        <dbReference type="Google" id="ProtNLM"/>
    </source>
</evidence>